<dbReference type="AlphaFoldDB" id="A0A9P4Y3I0"/>
<dbReference type="Proteomes" id="UP000803844">
    <property type="component" value="Unassembled WGS sequence"/>
</dbReference>
<keyword evidence="3" id="KW-1185">Reference proteome</keyword>
<comment type="caution">
    <text evidence="2">The sequence shown here is derived from an EMBL/GenBank/DDBJ whole genome shotgun (WGS) entry which is preliminary data.</text>
</comment>
<organism evidence="2 3">
    <name type="scientific">Cryphonectria parasitica (strain ATCC 38755 / EP155)</name>
    <dbReference type="NCBI Taxonomy" id="660469"/>
    <lineage>
        <taxon>Eukaryota</taxon>
        <taxon>Fungi</taxon>
        <taxon>Dikarya</taxon>
        <taxon>Ascomycota</taxon>
        <taxon>Pezizomycotina</taxon>
        <taxon>Sordariomycetes</taxon>
        <taxon>Sordariomycetidae</taxon>
        <taxon>Diaporthales</taxon>
        <taxon>Cryphonectriaceae</taxon>
        <taxon>Cryphonectria-Endothia species complex</taxon>
        <taxon>Cryphonectria</taxon>
    </lineage>
</organism>
<evidence type="ECO:0000256" key="1">
    <source>
        <dbReference type="SAM" id="MobiDB-lite"/>
    </source>
</evidence>
<accession>A0A9P4Y3I0</accession>
<sequence length="59" mass="6488">MDWSAYDQFAQSEEETPQRCRPIVIRGRLGSGQDVRRSSVSALQESSPGGSTNSLRSTD</sequence>
<dbReference type="RefSeq" id="XP_040776800.1">
    <property type="nucleotide sequence ID" value="XM_040919601.1"/>
</dbReference>
<dbReference type="GeneID" id="63836730"/>
<proteinExistence type="predicted"/>
<evidence type="ECO:0000313" key="3">
    <source>
        <dbReference type="Proteomes" id="UP000803844"/>
    </source>
</evidence>
<reference evidence="2" key="1">
    <citation type="journal article" date="2020" name="Phytopathology">
        <title>Genome sequence of the chestnut blight fungus Cryphonectria parasitica EP155: A fundamental resource for an archetypical invasive plant pathogen.</title>
        <authorList>
            <person name="Crouch J.A."/>
            <person name="Dawe A."/>
            <person name="Aerts A."/>
            <person name="Barry K."/>
            <person name="Churchill A.C.L."/>
            <person name="Grimwood J."/>
            <person name="Hillman B."/>
            <person name="Milgroom M.G."/>
            <person name="Pangilinan J."/>
            <person name="Smith M."/>
            <person name="Salamov A."/>
            <person name="Schmutz J."/>
            <person name="Yadav J."/>
            <person name="Grigoriev I.V."/>
            <person name="Nuss D."/>
        </authorList>
    </citation>
    <scope>NUCLEOTIDE SEQUENCE</scope>
    <source>
        <strain evidence="2">EP155</strain>
    </source>
</reference>
<feature type="compositionally biased region" description="Polar residues" evidence="1">
    <location>
        <begin position="38"/>
        <end position="59"/>
    </location>
</feature>
<evidence type="ECO:0000313" key="2">
    <source>
        <dbReference type="EMBL" id="KAF3765839.1"/>
    </source>
</evidence>
<gene>
    <name evidence="2" type="ORF">M406DRAFT_322108</name>
</gene>
<feature type="region of interest" description="Disordered" evidence="1">
    <location>
        <begin position="1"/>
        <end position="59"/>
    </location>
</feature>
<name>A0A9P4Y3I0_CRYP1</name>
<dbReference type="EMBL" id="MU032347">
    <property type="protein sequence ID" value="KAF3765839.1"/>
    <property type="molecule type" value="Genomic_DNA"/>
</dbReference>
<protein>
    <submittedName>
        <fullName evidence="2">Uncharacterized protein</fullName>
    </submittedName>
</protein>